<feature type="region of interest" description="Disordered" evidence="1">
    <location>
        <begin position="122"/>
        <end position="165"/>
    </location>
</feature>
<feature type="compositionally biased region" description="Low complexity" evidence="1">
    <location>
        <begin position="13"/>
        <end position="22"/>
    </location>
</feature>
<feature type="compositionally biased region" description="Polar residues" evidence="1">
    <location>
        <begin position="185"/>
        <end position="196"/>
    </location>
</feature>
<dbReference type="Proteomes" id="UP000649259">
    <property type="component" value="Unassembled WGS sequence"/>
</dbReference>
<proteinExistence type="predicted"/>
<feature type="region of interest" description="Disordered" evidence="1">
    <location>
        <begin position="184"/>
        <end position="206"/>
    </location>
</feature>
<evidence type="ECO:0000259" key="2">
    <source>
        <dbReference type="Pfam" id="PF09362"/>
    </source>
</evidence>
<feature type="domain" description="DUF1996" evidence="2">
    <location>
        <begin position="209"/>
        <end position="431"/>
    </location>
</feature>
<organism evidence="3 4">
    <name type="scientific">Streptomyces asoensis</name>
    <dbReference type="NCBI Taxonomy" id="249586"/>
    <lineage>
        <taxon>Bacteria</taxon>
        <taxon>Bacillati</taxon>
        <taxon>Actinomycetota</taxon>
        <taxon>Actinomycetes</taxon>
        <taxon>Kitasatosporales</taxon>
        <taxon>Streptomycetaceae</taxon>
        <taxon>Streptomyces</taxon>
    </lineage>
</organism>
<dbReference type="InterPro" id="IPR018535">
    <property type="entry name" value="DUF1996"/>
</dbReference>
<feature type="compositionally biased region" description="Gly residues" evidence="1">
    <location>
        <begin position="137"/>
        <end position="158"/>
    </location>
</feature>
<comment type="caution">
    <text evidence="3">The sequence shown here is derived from an EMBL/GenBank/DDBJ whole genome shotgun (WGS) entry which is preliminary data.</text>
</comment>
<dbReference type="PANTHER" id="PTHR43662:SF3">
    <property type="entry name" value="DOMAIN PROTEIN, PUTATIVE (AFU_ORTHOLOGUE AFUA_6G11970)-RELATED"/>
    <property type="match status" value="1"/>
</dbReference>
<evidence type="ECO:0000256" key="1">
    <source>
        <dbReference type="SAM" id="MobiDB-lite"/>
    </source>
</evidence>
<dbReference type="EMBL" id="BNEB01000002">
    <property type="protein sequence ID" value="GHI60890.1"/>
    <property type="molecule type" value="Genomic_DNA"/>
</dbReference>
<name>A0ABQ3RYE1_9ACTN</name>
<accession>A0ABQ3RYE1</accession>
<dbReference type="PANTHER" id="PTHR43662">
    <property type="match status" value="1"/>
</dbReference>
<keyword evidence="4" id="KW-1185">Reference proteome</keyword>
<reference evidence="4" key="1">
    <citation type="submission" date="2023-07" db="EMBL/GenBank/DDBJ databases">
        <title>Whole genome shotgun sequence of Streptomyces cacaoi subsp. asoensis NBRC 13813.</title>
        <authorList>
            <person name="Komaki H."/>
            <person name="Tamura T."/>
        </authorList>
    </citation>
    <scope>NUCLEOTIDE SEQUENCE [LARGE SCALE GENOMIC DNA]</scope>
    <source>
        <strain evidence="4">NBRC 13813</strain>
    </source>
</reference>
<feature type="region of interest" description="Disordered" evidence="1">
    <location>
        <begin position="1"/>
        <end position="22"/>
    </location>
</feature>
<dbReference type="Pfam" id="PF09362">
    <property type="entry name" value="DUF1996"/>
    <property type="match status" value="1"/>
</dbReference>
<sequence length="452" mass="47319">MAVNYAANASDVTAAAPTTRSARTISCPDVRSKLPTVPRQAEAEVERNLHLLDRQTAEAGRRLVDTEGQGGPDFVQNAILGPLADKRKATIDRISIAIGRSAAKPAGLDGLAVCNLGLAAPGTQPSGAGEASRRPGGSQGAGGGSGQQGSGSGAGQQGNDGPTAADFVDITKVAPNVRAVRRTAGASTGAFTSRCGTNERGQHNSDNDIVAPGVSNGAHHVHDYVGNKKVDFNSTNESLSAQRTTCTNGDQSAYYWPVLRDTSRRGPDGNALGGGAEGNRGAILVPSTVTITYQGSPTGKVVAMPRFLRIITGDAKAFTNGTKNANAHWSCTGFENKVQLTDKYPICPRGSKVVRSFAFQSCWDGSNTDSADHRSHVAFPDARGNCAEGFKAVPRLTMRLVYKTPAAPNFAVDGFQGQQHNAITDHNDFINVMSDRLMRQAVSCINSGRRCG</sequence>
<evidence type="ECO:0000313" key="3">
    <source>
        <dbReference type="EMBL" id="GHI60890.1"/>
    </source>
</evidence>
<dbReference type="GeneID" id="91470430"/>
<protein>
    <recommendedName>
        <fullName evidence="2">DUF1996 domain-containing protein</fullName>
    </recommendedName>
</protein>
<evidence type="ECO:0000313" key="4">
    <source>
        <dbReference type="Proteomes" id="UP000649259"/>
    </source>
</evidence>
<dbReference type="RefSeq" id="WP_307822221.1">
    <property type="nucleotide sequence ID" value="NZ_BMSI01000002.1"/>
</dbReference>
<gene>
    <name evidence="3" type="ORF">Saso_25400</name>
</gene>